<dbReference type="InterPro" id="IPR011990">
    <property type="entry name" value="TPR-like_helical_dom_sf"/>
</dbReference>
<accession>A0A4Q2DTI6</accession>
<evidence type="ECO:0000313" key="3">
    <source>
        <dbReference type="EMBL" id="RXW22602.1"/>
    </source>
</evidence>
<dbReference type="Proteomes" id="UP000290288">
    <property type="component" value="Unassembled WGS sequence"/>
</dbReference>
<dbReference type="STRING" id="2316362.A0A4Q2DTI6"/>
<comment type="caution">
    <text evidence="3">The sequence shown here is derived from an EMBL/GenBank/DDBJ whole genome shotgun (WGS) entry which is preliminary data.</text>
</comment>
<dbReference type="PANTHER" id="PTHR10039:SF14">
    <property type="entry name" value="NACHT DOMAIN-CONTAINING PROTEIN"/>
    <property type="match status" value="1"/>
</dbReference>
<evidence type="ECO:0000256" key="1">
    <source>
        <dbReference type="ARBA" id="ARBA00022737"/>
    </source>
</evidence>
<dbReference type="Gene3D" id="1.25.40.10">
    <property type="entry name" value="Tetratricopeptide repeat domain"/>
    <property type="match status" value="1"/>
</dbReference>
<dbReference type="EMBL" id="SDEE01000066">
    <property type="protein sequence ID" value="RXW22602.1"/>
    <property type="molecule type" value="Genomic_DNA"/>
</dbReference>
<dbReference type="InterPro" id="IPR027417">
    <property type="entry name" value="P-loop_NTPase"/>
</dbReference>
<proteinExistence type="predicted"/>
<dbReference type="Gene3D" id="3.40.50.300">
    <property type="entry name" value="P-loop containing nucleotide triphosphate hydrolases"/>
    <property type="match status" value="1"/>
</dbReference>
<dbReference type="InterPro" id="IPR019734">
    <property type="entry name" value="TPR_rpt"/>
</dbReference>
<gene>
    <name evidence="3" type="ORF">EST38_g3234</name>
</gene>
<feature type="domain" description="Nephrocystin 3-like N-terminal" evidence="2">
    <location>
        <begin position="132"/>
        <end position="297"/>
    </location>
</feature>
<dbReference type="InterPro" id="IPR056884">
    <property type="entry name" value="NPHP3-like_N"/>
</dbReference>
<dbReference type="SMART" id="SM00028">
    <property type="entry name" value="TPR"/>
    <property type="match status" value="4"/>
</dbReference>
<keyword evidence="1" id="KW-0677">Repeat</keyword>
<dbReference type="OrthoDB" id="9991317at2759"/>
<evidence type="ECO:0000259" key="2">
    <source>
        <dbReference type="Pfam" id="PF24883"/>
    </source>
</evidence>
<dbReference type="SUPFAM" id="SSF52540">
    <property type="entry name" value="P-loop containing nucleoside triphosphate hydrolases"/>
    <property type="match status" value="1"/>
</dbReference>
<sequence length="892" mass="100656">MVALFVFAFPPSICFDSNAVNLTFSTLHNPFAKHSRDGPGGEITEIAPMNFLQGSHNARIEHMVNYNVEGNLYPHVSLINPEQRRLCDILQPITDASHTRDRKRSPPDSSCFRGTRLQVVNNVNSWAKSEITTAAEPHVRWMHGYVGSGKSSISQEVCDRSEREDRPVISFFFFRNAGDRGRIWRLATTLASQMASVIPQAEPFIREAVQANPALLMQDEGGVSLQARMQCLVYAPFKAVVRKKKRVRALTQGPFLIVLDGLDECENKDEVQEFIDGMLEFFNENPLIPLRVFITSRVEQHIQSRLNVPAVKLDNLADHCSNDDIATFLDTLFEDGCRRNPVVRAYVQQHGEWPTQSDRRKLVEHIGGSFIFASVVFKFIMATNTEANDPPTPMDRLPLTLEMNPGLDGLYTQTLARSKHLPHFPDIVSTIALLGAPLPTSGIAELLGIHTYEVVNALMNLQAIIQVPGTDSIPVTFCHTSLRDFLTSPSRSGGYFAHPSHHVRLFLRCLECQLKHLRQDPELFIRSRDSISTVAQYALGYSNRHLYHGRICFKLSDFNSAIHLCREGLALQPSTPELMDGLAEVVRQRAHNTRNPMDWDEAISLYRAALELRPFPHPSRLDSLNTLGRALMDRYQFSGTMANLEEAISVYREVLPLQPSSHPNRLHTLFSLGNALLGRHWRTGNMADLEEAVSLHREALELRPLPNPDRSFSLTGLGSILADRHRCTGNMADLEEAISLHREAVELLPPLHPYRIVSLTNLGDALMDRHRRTATVADLEEAISLFRKALEFQAPPHLERSLPLNKLVASLQVMYEKTRALSHLQEAIAHCEELLQFYYTVGHRRRAEYLLKLGSLLQMRFNATRQEEDLSRLATLKEEVNRLTPSSPDPAP</sequence>
<name>A0A4Q2DTI6_9AGAR</name>
<reference evidence="3 4" key="1">
    <citation type="submission" date="2019-01" db="EMBL/GenBank/DDBJ databases">
        <title>Draft genome sequence of Psathyrella aberdarensis IHI B618.</title>
        <authorList>
            <person name="Buettner E."/>
            <person name="Kellner H."/>
        </authorList>
    </citation>
    <scope>NUCLEOTIDE SEQUENCE [LARGE SCALE GENOMIC DNA]</scope>
    <source>
        <strain evidence="3 4">IHI B618</strain>
    </source>
</reference>
<dbReference type="Pfam" id="PF13374">
    <property type="entry name" value="TPR_10"/>
    <property type="match status" value="2"/>
</dbReference>
<dbReference type="PANTHER" id="PTHR10039">
    <property type="entry name" value="AMELOGENIN"/>
    <property type="match status" value="1"/>
</dbReference>
<dbReference type="AlphaFoldDB" id="A0A4Q2DTI6"/>
<protein>
    <recommendedName>
        <fullName evidence="2">Nephrocystin 3-like N-terminal domain-containing protein</fullName>
    </recommendedName>
</protein>
<dbReference type="Pfam" id="PF24883">
    <property type="entry name" value="NPHP3_N"/>
    <property type="match status" value="1"/>
</dbReference>
<organism evidence="3 4">
    <name type="scientific">Candolleomyces aberdarensis</name>
    <dbReference type="NCBI Taxonomy" id="2316362"/>
    <lineage>
        <taxon>Eukaryota</taxon>
        <taxon>Fungi</taxon>
        <taxon>Dikarya</taxon>
        <taxon>Basidiomycota</taxon>
        <taxon>Agaricomycotina</taxon>
        <taxon>Agaricomycetes</taxon>
        <taxon>Agaricomycetidae</taxon>
        <taxon>Agaricales</taxon>
        <taxon>Agaricineae</taxon>
        <taxon>Psathyrellaceae</taxon>
        <taxon>Candolleomyces</taxon>
    </lineage>
</organism>
<evidence type="ECO:0000313" key="4">
    <source>
        <dbReference type="Proteomes" id="UP000290288"/>
    </source>
</evidence>
<dbReference type="SUPFAM" id="SSF48452">
    <property type="entry name" value="TPR-like"/>
    <property type="match status" value="1"/>
</dbReference>
<keyword evidence="4" id="KW-1185">Reference proteome</keyword>